<sequence length="119" mass="13092">MNKKSQIVIAAVFGFLGVALGAFGAHGLGNSLSEKMLETYKTGVLYHLIHSVVLLVLALSNYKFVRSFIFITVGILLFSFSLYIYSVMGIKFFAMITPFGGVSFLVGWILITVETRNSQ</sequence>
<evidence type="ECO:0000313" key="6">
    <source>
        <dbReference type="EMBL" id="KUG25347.1"/>
    </source>
</evidence>
<organism evidence="6">
    <name type="scientific">hydrocarbon metagenome</name>
    <dbReference type="NCBI Taxonomy" id="938273"/>
    <lineage>
        <taxon>unclassified sequences</taxon>
        <taxon>metagenomes</taxon>
        <taxon>ecological metagenomes</taxon>
    </lineage>
</organism>
<feature type="transmembrane region" description="Helical" evidence="5">
    <location>
        <begin position="67"/>
        <end position="86"/>
    </location>
</feature>
<dbReference type="AlphaFoldDB" id="A0A0W8FYM2"/>
<feature type="transmembrane region" description="Helical" evidence="5">
    <location>
        <begin position="92"/>
        <end position="113"/>
    </location>
</feature>
<dbReference type="PANTHER" id="PTHR43461">
    <property type="entry name" value="TRANSMEMBRANE PROTEIN 256"/>
    <property type="match status" value="1"/>
</dbReference>
<evidence type="ECO:0000256" key="2">
    <source>
        <dbReference type="ARBA" id="ARBA00022692"/>
    </source>
</evidence>
<keyword evidence="3 5" id="KW-1133">Transmembrane helix</keyword>
<evidence type="ECO:0000256" key="4">
    <source>
        <dbReference type="ARBA" id="ARBA00023136"/>
    </source>
</evidence>
<keyword evidence="2 5" id="KW-0812">Transmembrane</keyword>
<dbReference type="Pfam" id="PF04241">
    <property type="entry name" value="DUF423"/>
    <property type="match status" value="1"/>
</dbReference>
<keyword evidence="4 5" id="KW-0472">Membrane</keyword>
<evidence type="ECO:0000256" key="3">
    <source>
        <dbReference type="ARBA" id="ARBA00022989"/>
    </source>
</evidence>
<feature type="transmembrane region" description="Helical" evidence="5">
    <location>
        <begin position="43"/>
        <end position="60"/>
    </location>
</feature>
<dbReference type="PANTHER" id="PTHR43461:SF1">
    <property type="entry name" value="TRANSMEMBRANE PROTEIN 256"/>
    <property type="match status" value="1"/>
</dbReference>
<gene>
    <name evidence="6" type="ORF">ASZ90_004830</name>
</gene>
<accession>A0A0W8FYM2</accession>
<comment type="subcellular location">
    <subcellularLocation>
        <location evidence="1">Membrane</location>
        <topology evidence="1">Multi-pass membrane protein</topology>
    </subcellularLocation>
</comment>
<evidence type="ECO:0000256" key="5">
    <source>
        <dbReference type="SAM" id="Phobius"/>
    </source>
</evidence>
<proteinExistence type="predicted"/>
<dbReference type="GO" id="GO:0005886">
    <property type="term" value="C:plasma membrane"/>
    <property type="evidence" value="ECO:0007669"/>
    <property type="project" value="TreeGrafter"/>
</dbReference>
<dbReference type="InterPro" id="IPR006696">
    <property type="entry name" value="DUF423"/>
</dbReference>
<evidence type="ECO:0000256" key="1">
    <source>
        <dbReference type="ARBA" id="ARBA00004141"/>
    </source>
</evidence>
<evidence type="ECO:0008006" key="7">
    <source>
        <dbReference type="Google" id="ProtNLM"/>
    </source>
</evidence>
<dbReference type="EMBL" id="LNQE01000709">
    <property type="protein sequence ID" value="KUG25347.1"/>
    <property type="molecule type" value="Genomic_DNA"/>
</dbReference>
<protein>
    <recommendedName>
        <fullName evidence="7">DUF423 domain-containing protein</fullName>
    </recommendedName>
</protein>
<name>A0A0W8FYM2_9ZZZZ</name>
<comment type="caution">
    <text evidence="6">The sequence shown here is derived from an EMBL/GenBank/DDBJ whole genome shotgun (WGS) entry which is preliminary data.</text>
</comment>
<reference evidence="6" key="1">
    <citation type="journal article" date="2015" name="Proc. Natl. Acad. Sci. U.S.A.">
        <title>Networks of energetic and metabolic interactions define dynamics in microbial communities.</title>
        <authorList>
            <person name="Embree M."/>
            <person name="Liu J.K."/>
            <person name="Al-Bassam M.M."/>
            <person name="Zengler K."/>
        </authorList>
    </citation>
    <scope>NUCLEOTIDE SEQUENCE</scope>
</reference>